<dbReference type="PANTHER" id="PTHR35333:SF3">
    <property type="entry name" value="BETA-LACTAMASE-TYPE TRANSPEPTIDASE FOLD CONTAINING PROTEIN"/>
    <property type="match status" value="1"/>
</dbReference>
<dbReference type="RefSeq" id="WP_015150434.1">
    <property type="nucleotide sequence ID" value="NC_019693.1"/>
</dbReference>
<dbReference type="InterPro" id="IPR000871">
    <property type="entry name" value="Beta-lactam_class-A"/>
</dbReference>
<evidence type="ECO:0000313" key="4">
    <source>
        <dbReference type="EMBL" id="AFY83810.1"/>
    </source>
</evidence>
<dbReference type="SUPFAM" id="SSF56601">
    <property type="entry name" value="beta-lactamase/transpeptidase-like"/>
    <property type="match status" value="1"/>
</dbReference>
<dbReference type="InterPro" id="IPR012338">
    <property type="entry name" value="Beta-lactam/transpept-like"/>
</dbReference>
<dbReference type="PROSITE" id="PS51257">
    <property type="entry name" value="PROKAR_LIPOPROTEIN"/>
    <property type="match status" value="1"/>
</dbReference>
<dbReference type="STRING" id="56110.Oscil6304_4284"/>
<dbReference type="PANTHER" id="PTHR35333">
    <property type="entry name" value="BETA-LACTAMASE"/>
    <property type="match status" value="1"/>
</dbReference>
<protein>
    <recommendedName>
        <fullName evidence="3">Beta-lactamase class A catalytic domain-containing protein</fullName>
    </recommendedName>
</protein>
<dbReference type="AlphaFoldDB" id="K9TMQ6"/>
<dbReference type="HOGENOM" id="CLU_045682_1_0_3"/>
<organism evidence="4 5">
    <name type="scientific">Oscillatoria acuminata PCC 6304</name>
    <dbReference type="NCBI Taxonomy" id="56110"/>
    <lineage>
        <taxon>Bacteria</taxon>
        <taxon>Bacillati</taxon>
        <taxon>Cyanobacteriota</taxon>
        <taxon>Cyanophyceae</taxon>
        <taxon>Oscillatoriophycideae</taxon>
        <taxon>Oscillatoriales</taxon>
        <taxon>Oscillatoriaceae</taxon>
        <taxon>Oscillatoria</taxon>
    </lineage>
</organism>
<dbReference type="OrthoDB" id="440093at2"/>
<dbReference type="eggNOG" id="COG2367">
    <property type="taxonomic scope" value="Bacteria"/>
</dbReference>
<evidence type="ECO:0000259" key="3">
    <source>
        <dbReference type="Pfam" id="PF13354"/>
    </source>
</evidence>
<keyword evidence="2" id="KW-0812">Transmembrane</keyword>
<dbReference type="Proteomes" id="UP000010367">
    <property type="component" value="Chromosome"/>
</dbReference>
<sequence>MKQKYWINNTLIFKSSMWMPTLLLSCIGGCIGVLMWVNQSPKDRCTHPKQLILSSNQVELIQDSNNPGESICYNFHAEVGDYLAIETNTEVRFSNLTGDHSSKFSGRYNLTLSEGGLYRIDVVSTPPDREFEISIQTRKNSPLNQSANSSVSNQPETHQGDNDNSSELLKNSVYNVKNQPPFYPDKKLQSIVNEIVAHVNQLNLPSHKLSISLIDLTDNKCCKSASYNDKEPRFPASITKLFWMVALYGQYQQKGLPLNSISDSEIYKMIQSSDNEPASRLLDIITGTNSGPNLGASDLELWVEKRNNINHFFNKAGYRNININQKNFPVPYLNMLEGPEGRDLQMRGKSTQPIRNSLTTYDVARLLYEIEMQKSVSPEYSTQMKDYLTRDLRPEAWKPILYNSIQGFLGEYLPVNVKFASKVGWTSQSRQDAAIIESPDGKTRYILVIFGDDESYAQNWTIFPEISLKIYKAMTAL</sequence>
<feature type="domain" description="Beta-lactamase class A catalytic" evidence="3">
    <location>
        <begin position="211"/>
        <end position="450"/>
    </location>
</feature>
<dbReference type="EMBL" id="CP003607">
    <property type="protein sequence ID" value="AFY83810.1"/>
    <property type="molecule type" value="Genomic_DNA"/>
</dbReference>
<keyword evidence="5" id="KW-1185">Reference proteome</keyword>
<proteinExistence type="predicted"/>
<name>K9TMQ6_9CYAN</name>
<dbReference type="InterPro" id="IPR045155">
    <property type="entry name" value="Beta-lactam_cat"/>
</dbReference>
<feature type="transmembrane region" description="Helical" evidence="2">
    <location>
        <begin position="21"/>
        <end position="37"/>
    </location>
</feature>
<keyword evidence="2" id="KW-1133">Transmembrane helix</keyword>
<dbReference type="PATRIC" id="fig|56110.3.peg.5196"/>
<dbReference type="GO" id="GO:0030655">
    <property type="term" value="P:beta-lactam antibiotic catabolic process"/>
    <property type="evidence" value="ECO:0007669"/>
    <property type="project" value="InterPro"/>
</dbReference>
<dbReference type="GO" id="GO:0008800">
    <property type="term" value="F:beta-lactamase activity"/>
    <property type="evidence" value="ECO:0007669"/>
    <property type="project" value="InterPro"/>
</dbReference>
<evidence type="ECO:0000313" key="5">
    <source>
        <dbReference type="Proteomes" id="UP000010367"/>
    </source>
</evidence>
<reference evidence="4 5" key="1">
    <citation type="submission" date="2012-06" db="EMBL/GenBank/DDBJ databases">
        <title>Finished chromosome of genome of Oscillatoria acuminata PCC 6304.</title>
        <authorList>
            <consortium name="US DOE Joint Genome Institute"/>
            <person name="Gugger M."/>
            <person name="Coursin T."/>
            <person name="Rippka R."/>
            <person name="Tandeau De Marsac N."/>
            <person name="Huntemann M."/>
            <person name="Wei C.-L."/>
            <person name="Han J."/>
            <person name="Detter J.C."/>
            <person name="Han C."/>
            <person name="Tapia R."/>
            <person name="Davenport K."/>
            <person name="Daligault H."/>
            <person name="Erkkila T."/>
            <person name="Gu W."/>
            <person name="Munk A.C.C."/>
            <person name="Teshima H."/>
            <person name="Xu Y."/>
            <person name="Chain P."/>
            <person name="Chen A."/>
            <person name="Krypides N."/>
            <person name="Mavromatis K."/>
            <person name="Markowitz V."/>
            <person name="Szeto E."/>
            <person name="Ivanova N."/>
            <person name="Mikhailova N."/>
            <person name="Ovchinnikova G."/>
            <person name="Pagani I."/>
            <person name="Pati A."/>
            <person name="Goodwin L."/>
            <person name="Peters L."/>
            <person name="Pitluck S."/>
            <person name="Woyke T."/>
            <person name="Kerfeld C."/>
        </authorList>
    </citation>
    <scope>NUCLEOTIDE SEQUENCE [LARGE SCALE GENOMIC DNA]</scope>
    <source>
        <strain evidence="4 5">PCC 6304</strain>
    </source>
</reference>
<evidence type="ECO:0000256" key="1">
    <source>
        <dbReference type="SAM" id="MobiDB-lite"/>
    </source>
</evidence>
<dbReference type="KEGG" id="oac:Oscil6304_4284"/>
<keyword evidence="2" id="KW-0472">Membrane</keyword>
<accession>K9TMQ6</accession>
<feature type="region of interest" description="Disordered" evidence="1">
    <location>
        <begin position="136"/>
        <end position="167"/>
    </location>
</feature>
<dbReference type="GO" id="GO:0046677">
    <property type="term" value="P:response to antibiotic"/>
    <property type="evidence" value="ECO:0007669"/>
    <property type="project" value="InterPro"/>
</dbReference>
<gene>
    <name evidence="4" type="ORF">Oscil6304_4284</name>
</gene>
<dbReference type="InParanoid" id="K9TMQ6"/>
<dbReference type="Gene3D" id="3.40.710.10">
    <property type="entry name" value="DD-peptidase/beta-lactamase superfamily"/>
    <property type="match status" value="1"/>
</dbReference>
<dbReference type="Pfam" id="PF13354">
    <property type="entry name" value="Beta-lactamase2"/>
    <property type="match status" value="1"/>
</dbReference>
<evidence type="ECO:0000256" key="2">
    <source>
        <dbReference type="SAM" id="Phobius"/>
    </source>
</evidence>